<feature type="transmembrane region" description="Helical" evidence="7">
    <location>
        <begin position="20"/>
        <end position="46"/>
    </location>
</feature>
<dbReference type="PANTHER" id="PTHR30572">
    <property type="entry name" value="MEMBRANE COMPONENT OF TRANSPORTER-RELATED"/>
    <property type="match status" value="1"/>
</dbReference>
<keyword evidence="2" id="KW-1003">Cell membrane</keyword>
<feature type="transmembrane region" description="Helical" evidence="7">
    <location>
        <begin position="289"/>
        <end position="316"/>
    </location>
</feature>
<name>A0A858RBG3_9BACT</name>
<feature type="transmembrane region" description="Helical" evidence="7">
    <location>
        <begin position="336"/>
        <end position="359"/>
    </location>
</feature>
<dbReference type="InterPro" id="IPR050250">
    <property type="entry name" value="Macrolide_Exporter_MacB"/>
</dbReference>
<keyword evidence="11" id="KW-1185">Reference proteome</keyword>
<dbReference type="GO" id="GO:0022857">
    <property type="term" value="F:transmembrane transporter activity"/>
    <property type="evidence" value="ECO:0007669"/>
    <property type="project" value="TreeGrafter"/>
</dbReference>
<feature type="domain" description="ABC3 transporter permease C-terminal" evidence="8">
    <location>
        <begin position="246"/>
        <end position="363"/>
    </location>
</feature>
<dbReference type="AlphaFoldDB" id="A0A858RBG3"/>
<dbReference type="Proteomes" id="UP000501812">
    <property type="component" value="Chromosome"/>
</dbReference>
<gene>
    <name evidence="10" type="ORF">HHL09_00560</name>
</gene>
<evidence type="ECO:0000256" key="2">
    <source>
        <dbReference type="ARBA" id="ARBA00022475"/>
    </source>
</evidence>
<sequence>MSLWSLILTNLHRHKVRTSIGAAGIALGVATMLSVVGLLGGAVTMFERILRSDAEMVVFEKNVSDLFFSNVPISLAEELEQQAFVKEAQPVLFAIVTAPDRPVVTCFGIRAEDGRLRKAEWLSGSAAAFRDDSPDVVLGERAAGFLNAATGDEVQLGQRKHRVAGVVRMENGFENGGVFMPLPACQEAFHKEGFSSVVTVALKKGHAPGEVKEWIQAKHPALTALENEEFSRSYSQFKILKITAWVVGGCAFLLGGLSVTNTMILSVFSRIKEIAIARVCGFSRGQVALMIFGESLAVCAFGIVAGCFLSLAGLRLLKMVPQLQGYIEPSIGWQEIAGAAAFALGTALAGALYPAWYAARLKPAQALRFE</sequence>
<evidence type="ECO:0000259" key="8">
    <source>
        <dbReference type="Pfam" id="PF02687"/>
    </source>
</evidence>
<dbReference type="RefSeq" id="WP_169452557.1">
    <property type="nucleotide sequence ID" value="NZ_CP051774.1"/>
</dbReference>
<organism evidence="10 11">
    <name type="scientific">Luteolibacter luteus</name>
    <dbReference type="NCBI Taxonomy" id="2728835"/>
    <lineage>
        <taxon>Bacteria</taxon>
        <taxon>Pseudomonadati</taxon>
        <taxon>Verrucomicrobiota</taxon>
        <taxon>Verrucomicrobiia</taxon>
        <taxon>Verrucomicrobiales</taxon>
        <taxon>Verrucomicrobiaceae</taxon>
        <taxon>Luteolibacter</taxon>
    </lineage>
</organism>
<comment type="subcellular location">
    <subcellularLocation>
        <location evidence="1">Cell membrane</location>
        <topology evidence="1">Multi-pass membrane protein</topology>
    </subcellularLocation>
</comment>
<proteinExistence type="inferred from homology"/>
<keyword evidence="5 7" id="KW-0472">Membrane</keyword>
<evidence type="ECO:0000256" key="1">
    <source>
        <dbReference type="ARBA" id="ARBA00004651"/>
    </source>
</evidence>
<dbReference type="EMBL" id="CP051774">
    <property type="protein sequence ID" value="QJE94336.1"/>
    <property type="molecule type" value="Genomic_DNA"/>
</dbReference>
<accession>A0A858RBG3</accession>
<reference evidence="10 11" key="1">
    <citation type="submission" date="2020-04" db="EMBL/GenBank/DDBJ databases">
        <title>Luteolibacter sp. G-1-1-1 isolated from soil.</title>
        <authorList>
            <person name="Dahal R.H."/>
        </authorList>
    </citation>
    <scope>NUCLEOTIDE SEQUENCE [LARGE SCALE GENOMIC DNA]</scope>
    <source>
        <strain evidence="10 11">G-1-1-1</strain>
    </source>
</reference>
<evidence type="ECO:0000256" key="7">
    <source>
        <dbReference type="SAM" id="Phobius"/>
    </source>
</evidence>
<evidence type="ECO:0000256" key="5">
    <source>
        <dbReference type="ARBA" id="ARBA00023136"/>
    </source>
</evidence>
<keyword evidence="3 7" id="KW-0812">Transmembrane</keyword>
<evidence type="ECO:0000259" key="9">
    <source>
        <dbReference type="Pfam" id="PF12704"/>
    </source>
</evidence>
<keyword evidence="4 7" id="KW-1133">Transmembrane helix</keyword>
<evidence type="ECO:0000256" key="6">
    <source>
        <dbReference type="ARBA" id="ARBA00038076"/>
    </source>
</evidence>
<comment type="similarity">
    <text evidence="6">Belongs to the ABC-4 integral membrane protein family.</text>
</comment>
<feature type="transmembrane region" description="Helical" evidence="7">
    <location>
        <begin position="242"/>
        <end position="268"/>
    </location>
</feature>
<dbReference type="InterPro" id="IPR003838">
    <property type="entry name" value="ABC3_permease_C"/>
</dbReference>
<protein>
    <submittedName>
        <fullName evidence="10">ABC transporter permease</fullName>
    </submittedName>
</protein>
<dbReference type="InterPro" id="IPR025857">
    <property type="entry name" value="MacB_PCD"/>
</dbReference>
<dbReference type="PANTHER" id="PTHR30572:SF4">
    <property type="entry name" value="ABC TRANSPORTER PERMEASE YTRF"/>
    <property type="match status" value="1"/>
</dbReference>
<dbReference type="GO" id="GO:0005886">
    <property type="term" value="C:plasma membrane"/>
    <property type="evidence" value="ECO:0007669"/>
    <property type="project" value="UniProtKB-SubCell"/>
</dbReference>
<evidence type="ECO:0000313" key="10">
    <source>
        <dbReference type="EMBL" id="QJE94336.1"/>
    </source>
</evidence>
<dbReference type="Pfam" id="PF02687">
    <property type="entry name" value="FtsX"/>
    <property type="match status" value="1"/>
</dbReference>
<dbReference type="Pfam" id="PF12704">
    <property type="entry name" value="MacB_PCD"/>
    <property type="match status" value="1"/>
</dbReference>
<evidence type="ECO:0000256" key="4">
    <source>
        <dbReference type="ARBA" id="ARBA00022989"/>
    </source>
</evidence>
<feature type="domain" description="MacB-like periplasmic core" evidence="9">
    <location>
        <begin position="22"/>
        <end position="217"/>
    </location>
</feature>
<evidence type="ECO:0000256" key="3">
    <source>
        <dbReference type="ARBA" id="ARBA00022692"/>
    </source>
</evidence>
<dbReference type="KEGG" id="luo:HHL09_00560"/>
<evidence type="ECO:0000313" key="11">
    <source>
        <dbReference type="Proteomes" id="UP000501812"/>
    </source>
</evidence>